<reference evidence="10 11" key="1">
    <citation type="submission" date="2019-12" db="EMBL/GenBank/DDBJ databases">
        <title>Comparative genomics gives insights into the taxonomy of the Azoarcus-Aromatoleum group and reveals separate origins of nif in the plant-associated Azoarcus and non-plant-associated Aromatoleum sub-groups.</title>
        <authorList>
            <person name="Lafos M."/>
            <person name="Maluk M."/>
            <person name="Batista M."/>
            <person name="Junghare M."/>
            <person name="Carmona M."/>
            <person name="Faoro H."/>
            <person name="Cruz L.M."/>
            <person name="Battistoni F."/>
            <person name="De Souza E."/>
            <person name="Pedrosa F."/>
            <person name="Chen W.-M."/>
            <person name="Poole P.S."/>
            <person name="Dixon R.A."/>
            <person name="James E.K."/>
        </authorList>
    </citation>
    <scope>NUCLEOTIDE SEQUENCE [LARGE SCALE GENOMIC DNA]</scope>
    <source>
        <strain evidence="10 11">T</strain>
    </source>
</reference>
<dbReference type="Pfam" id="PF13231">
    <property type="entry name" value="PMT_2"/>
    <property type="match status" value="1"/>
</dbReference>
<evidence type="ECO:0000259" key="9">
    <source>
        <dbReference type="Pfam" id="PF13231"/>
    </source>
</evidence>
<dbReference type="PANTHER" id="PTHR33908:SF3">
    <property type="entry name" value="UNDECAPRENYL PHOSPHATE-ALPHA-4-AMINO-4-DEOXY-L-ARABINOSE ARABINOSYL TRANSFERASE"/>
    <property type="match status" value="1"/>
</dbReference>
<feature type="transmembrane region" description="Helical" evidence="8">
    <location>
        <begin position="377"/>
        <end position="394"/>
    </location>
</feature>
<dbReference type="InterPro" id="IPR050297">
    <property type="entry name" value="LipidA_mod_glycosyltrf_83"/>
</dbReference>
<feature type="transmembrane region" description="Helical" evidence="8">
    <location>
        <begin position="298"/>
        <end position="315"/>
    </location>
</feature>
<keyword evidence="5 8" id="KW-0812">Transmembrane</keyword>
<feature type="domain" description="Glycosyltransferase RgtA/B/C/D-like" evidence="9">
    <location>
        <begin position="60"/>
        <end position="220"/>
    </location>
</feature>
<feature type="transmembrane region" description="Helical" evidence="8">
    <location>
        <begin position="351"/>
        <end position="371"/>
    </location>
</feature>
<feature type="transmembrane region" description="Helical" evidence="8">
    <location>
        <begin position="160"/>
        <end position="192"/>
    </location>
</feature>
<dbReference type="Proteomes" id="UP000634522">
    <property type="component" value="Unassembled WGS sequence"/>
</dbReference>
<evidence type="ECO:0000256" key="8">
    <source>
        <dbReference type="SAM" id="Phobius"/>
    </source>
</evidence>
<name>A0ABX1NMM9_9RHOO</name>
<keyword evidence="6 8" id="KW-1133">Transmembrane helix</keyword>
<comment type="caution">
    <text evidence="10">The sequence shown here is derived from an EMBL/GenBank/DDBJ whole genome shotgun (WGS) entry which is preliminary data.</text>
</comment>
<feature type="transmembrane region" description="Helical" evidence="8">
    <location>
        <begin position="7"/>
        <end position="28"/>
    </location>
</feature>
<evidence type="ECO:0000313" key="10">
    <source>
        <dbReference type="EMBL" id="NMG00600.1"/>
    </source>
</evidence>
<protein>
    <recommendedName>
        <fullName evidence="9">Glycosyltransferase RgtA/B/C/D-like domain-containing protein</fullName>
    </recommendedName>
</protein>
<feature type="transmembrane region" description="Helical" evidence="8">
    <location>
        <begin position="258"/>
        <end position="278"/>
    </location>
</feature>
<keyword evidence="2" id="KW-1003">Cell membrane</keyword>
<keyword evidence="4" id="KW-0808">Transferase</keyword>
<evidence type="ECO:0000313" key="11">
    <source>
        <dbReference type="Proteomes" id="UP000634522"/>
    </source>
</evidence>
<sequence>MTPDSRNLYGFYLLLGVVYLGGLCVPLMNNDSAHHATIALHMHLTGDYASLVTQGEPYLDKPHLLFWLAAAAYKLLGVTTLAFKLPSLLFSVVGVYATYGLGRVLYSREVGRVAALVLASSLAFILANNDVRMDAVLTAAIALAIWQLAEFATYRRWRNLVLAALGLALGFATKGMIGVAMPAIAIFVHLLYRRAWRALFDPRWLLLALLTLVLATPVLWAYHRQFGIDGVKFILWSQNFERLSGGRFGTAGGSDPLFFFHTFVWAFLPWSLLGAAAVWARGRELVAARLRPVPGQEILTLGTIAVMFGIISSSGFKLPHYLNILLPLFAVLLASWLVPRMRAPAPRGAKLAQGLVWALMGVLALALNAWAFPLDRVAVAGGVVALALAGIVLARPAHGMARLVFASVVVAAAFNFLQNFNFYPKLLRYQAGNNLALALQARGVDVGGVRHFGARANSFDFYIGQLTPPVTLDELKATRGPVLVYAADAGRKAIEEAGLRVEELAASPEFRVTRLNIRFLDPQRRAETLSRHYVLRVSGEDRQ</sequence>
<evidence type="ECO:0000256" key="6">
    <source>
        <dbReference type="ARBA" id="ARBA00022989"/>
    </source>
</evidence>
<evidence type="ECO:0000256" key="2">
    <source>
        <dbReference type="ARBA" id="ARBA00022475"/>
    </source>
</evidence>
<keyword evidence="11" id="KW-1185">Reference proteome</keyword>
<evidence type="ECO:0000256" key="7">
    <source>
        <dbReference type="ARBA" id="ARBA00023136"/>
    </source>
</evidence>
<feature type="transmembrane region" description="Helical" evidence="8">
    <location>
        <begin position="204"/>
        <end position="223"/>
    </location>
</feature>
<dbReference type="EMBL" id="WTVS01000087">
    <property type="protein sequence ID" value="NMG00600.1"/>
    <property type="molecule type" value="Genomic_DNA"/>
</dbReference>
<evidence type="ECO:0000256" key="4">
    <source>
        <dbReference type="ARBA" id="ARBA00022679"/>
    </source>
</evidence>
<comment type="subcellular location">
    <subcellularLocation>
        <location evidence="1">Cell membrane</location>
        <topology evidence="1">Multi-pass membrane protein</topology>
    </subcellularLocation>
</comment>
<evidence type="ECO:0000256" key="3">
    <source>
        <dbReference type="ARBA" id="ARBA00022676"/>
    </source>
</evidence>
<dbReference type="RefSeq" id="WP_169143120.1">
    <property type="nucleotide sequence ID" value="NZ_WTVS01000087.1"/>
</dbReference>
<feature type="transmembrane region" description="Helical" evidence="8">
    <location>
        <begin position="321"/>
        <end position="339"/>
    </location>
</feature>
<dbReference type="PANTHER" id="PTHR33908">
    <property type="entry name" value="MANNOSYLTRANSFERASE YKCB-RELATED"/>
    <property type="match status" value="1"/>
</dbReference>
<evidence type="ECO:0000256" key="1">
    <source>
        <dbReference type="ARBA" id="ARBA00004651"/>
    </source>
</evidence>
<accession>A0ABX1NMM9</accession>
<gene>
    <name evidence="10" type="ORF">GPA27_24780</name>
</gene>
<proteinExistence type="predicted"/>
<evidence type="ECO:0000256" key="5">
    <source>
        <dbReference type="ARBA" id="ARBA00022692"/>
    </source>
</evidence>
<keyword evidence="7 8" id="KW-0472">Membrane</keyword>
<organism evidence="10 11">
    <name type="scientific">Aromatoleum toluolicum</name>
    <dbReference type="NCBI Taxonomy" id="90060"/>
    <lineage>
        <taxon>Bacteria</taxon>
        <taxon>Pseudomonadati</taxon>
        <taxon>Pseudomonadota</taxon>
        <taxon>Betaproteobacteria</taxon>
        <taxon>Rhodocyclales</taxon>
        <taxon>Rhodocyclaceae</taxon>
        <taxon>Aromatoleum</taxon>
    </lineage>
</organism>
<feature type="transmembrane region" description="Helical" evidence="8">
    <location>
        <begin position="401"/>
        <end position="420"/>
    </location>
</feature>
<feature type="transmembrane region" description="Helical" evidence="8">
    <location>
        <begin position="112"/>
        <end position="128"/>
    </location>
</feature>
<dbReference type="InterPro" id="IPR038731">
    <property type="entry name" value="RgtA/B/C-like"/>
</dbReference>
<keyword evidence="3" id="KW-0328">Glycosyltransferase</keyword>